<protein>
    <submittedName>
        <fullName evidence="7">Butyrophilin subfamily 1 member A1-like</fullName>
    </submittedName>
</protein>
<dbReference type="InterPro" id="IPR006574">
    <property type="entry name" value="PRY"/>
</dbReference>
<feature type="region of interest" description="Disordered" evidence="4">
    <location>
        <begin position="24"/>
        <end position="74"/>
    </location>
</feature>
<comment type="function">
    <text evidence="3">Neurotoxin that produces dose-dependent hypolocomotion and hyperalgesia in mice. May directly act on the central nervous system, as it is 6500-fold more potent when administered intracerebroventricularly than intraperitoneal.</text>
</comment>
<feature type="domain" description="B30.2/SPRY" evidence="5">
    <location>
        <begin position="18"/>
        <end position="208"/>
    </location>
</feature>
<evidence type="ECO:0000256" key="4">
    <source>
        <dbReference type="SAM" id="MobiDB-lite"/>
    </source>
</evidence>
<evidence type="ECO:0000259" key="5">
    <source>
        <dbReference type="PROSITE" id="PS50188"/>
    </source>
</evidence>
<dbReference type="RefSeq" id="XP_015273657.1">
    <property type="nucleotide sequence ID" value="XM_015418171.1"/>
</dbReference>
<dbReference type="PANTHER" id="PTHR24103">
    <property type="entry name" value="E3 UBIQUITIN-PROTEIN LIGASE TRIM"/>
    <property type="match status" value="1"/>
</dbReference>
<accession>A0ABM1KIX0</accession>
<keyword evidence="2" id="KW-0800">Toxin</keyword>
<dbReference type="PRINTS" id="PR01407">
    <property type="entry name" value="BUTYPHLNCDUF"/>
</dbReference>
<proteinExistence type="inferred from homology"/>
<dbReference type="InterPro" id="IPR003877">
    <property type="entry name" value="SPRY_dom"/>
</dbReference>
<reference evidence="7" key="1">
    <citation type="submission" date="2025-08" db="UniProtKB">
        <authorList>
            <consortium name="RefSeq"/>
        </authorList>
    </citation>
    <scope>IDENTIFICATION</scope>
</reference>
<evidence type="ECO:0000256" key="2">
    <source>
        <dbReference type="ARBA" id="ARBA00022699"/>
    </source>
</evidence>
<dbReference type="SUPFAM" id="SSF49899">
    <property type="entry name" value="Concanavalin A-like lectins/glucanases"/>
    <property type="match status" value="1"/>
</dbReference>
<dbReference type="InterPro" id="IPR003879">
    <property type="entry name" value="Butyrophylin_SPRY"/>
</dbReference>
<dbReference type="Gene3D" id="2.60.120.920">
    <property type="match status" value="1"/>
</dbReference>
<comment type="similarity">
    <text evidence="1">Belongs to the ohanin/vespryn family.</text>
</comment>
<dbReference type="GeneID" id="107116274"/>
<dbReference type="InterPro" id="IPR013320">
    <property type="entry name" value="ConA-like_dom_sf"/>
</dbReference>
<keyword evidence="6" id="KW-1185">Reference proteome</keyword>
<evidence type="ECO:0000256" key="3">
    <source>
        <dbReference type="ARBA" id="ARBA00034460"/>
    </source>
</evidence>
<name>A0ABM1KIX0_GEKJA</name>
<keyword evidence="2" id="KW-0528">Neurotoxin</keyword>
<dbReference type="PROSITE" id="PS50188">
    <property type="entry name" value="B302_SPRY"/>
    <property type="match status" value="1"/>
</dbReference>
<evidence type="ECO:0000313" key="7">
    <source>
        <dbReference type="RefSeq" id="XP_015273657.1"/>
    </source>
</evidence>
<dbReference type="InterPro" id="IPR001870">
    <property type="entry name" value="B30.2/SPRY"/>
</dbReference>
<dbReference type="InterPro" id="IPR043136">
    <property type="entry name" value="B30.2/SPRY_sf"/>
</dbReference>
<sequence>MNNTNARQSFGSFISHKLRRLSNEGGVPRLLEDEGLEGEQERDPDTAHPGLILSEGQKSVRDGEKTQALPNNPERFDTFGAVLGREGFPAGRHFWEVLVGSEGEWAVGVARKSVRRKGGITFSPEEGFWEVGKWGGRFRASEKDPDPFEALTRELKRIRVCLNYTGCRVAFFDADRAALLYEFCGASFSGETLLPFFWLHSKGHLEIS</sequence>
<organism evidence="6 7">
    <name type="scientific">Gekko japonicus</name>
    <name type="common">Schlegel's Japanese gecko</name>
    <dbReference type="NCBI Taxonomy" id="146911"/>
    <lineage>
        <taxon>Eukaryota</taxon>
        <taxon>Metazoa</taxon>
        <taxon>Chordata</taxon>
        <taxon>Craniata</taxon>
        <taxon>Vertebrata</taxon>
        <taxon>Euteleostomi</taxon>
        <taxon>Lepidosauria</taxon>
        <taxon>Squamata</taxon>
        <taxon>Bifurcata</taxon>
        <taxon>Gekkota</taxon>
        <taxon>Gekkonidae</taxon>
        <taxon>Gekkoninae</taxon>
        <taxon>Gekko</taxon>
    </lineage>
</organism>
<dbReference type="InterPro" id="IPR050143">
    <property type="entry name" value="TRIM/RBCC"/>
</dbReference>
<dbReference type="Proteomes" id="UP000694871">
    <property type="component" value="Unplaced"/>
</dbReference>
<dbReference type="SMART" id="SM00589">
    <property type="entry name" value="PRY"/>
    <property type="match status" value="1"/>
</dbReference>
<evidence type="ECO:0000313" key="6">
    <source>
        <dbReference type="Proteomes" id="UP000694871"/>
    </source>
</evidence>
<gene>
    <name evidence="7" type="primary">LOC107116274</name>
</gene>
<dbReference type="CDD" id="cd12888">
    <property type="entry name" value="SPRY_PRY_TRIM7_like"/>
    <property type="match status" value="1"/>
</dbReference>
<dbReference type="SMART" id="SM00449">
    <property type="entry name" value="SPRY"/>
    <property type="match status" value="1"/>
</dbReference>
<evidence type="ECO:0000256" key="1">
    <source>
        <dbReference type="ARBA" id="ARBA00009651"/>
    </source>
</evidence>
<dbReference type="Pfam" id="PF13765">
    <property type="entry name" value="PRY"/>
    <property type="match status" value="1"/>
</dbReference>
<dbReference type="Pfam" id="PF00622">
    <property type="entry name" value="SPRY"/>
    <property type="match status" value="1"/>
</dbReference>